<dbReference type="RefSeq" id="WP_111444130.1">
    <property type="nucleotide sequence ID" value="NZ_QKZK01000002.1"/>
</dbReference>
<dbReference type="NCBIfam" id="TIGR00230">
    <property type="entry name" value="sfsA"/>
    <property type="match status" value="1"/>
</dbReference>
<dbReference type="InterPro" id="IPR005224">
    <property type="entry name" value="SfsA"/>
</dbReference>
<sequence length="231" mass="25733">MQFTSPLTHGTLIRRYKRFLADVRLDDGTIVTAHCTNSGSMKCCIEEDAEVYLSPAADPKRKTPFTWEMIRINGKWVGINTSNPNLLVYEAIKNRSIAGLNKYDRVTREVKFDESRLDVLAENDTERCAIEVKNVTMKDGDAALFPDARTERGLKHLHTLIRLKSQGLRAVMVYVIQRTDVTVFGTADSIDPDYANGLKEAMAAGVEVFPIQAVVSPEGIELGALLPFVTQ</sequence>
<feature type="domain" description="SfsA N-terminal OB" evidence="3">
    <location>
        <begin position="13"/>
        <end position="79"/>
    </location>
</feature>
<dbReference type="OrthoDB" id="9802365at2"/>
<comment type="caution">
    <text evidence="4">The sequence shown here is derived from an EMBL/GenBank/DDBJ whole genome shotgun (WGS) entry which is preliminary data.</text>
</comment>
<keyword evidence="5" id="KW-1185">Reference proteome</keyword>
<dbReference type="AlphaFoldDB" id="A0A2W7NJ08"/>
<comment type="similarity">
    <text evidence="1">Belongs to the SfsA family.</text>
</comment>
<name>A0A2W7NJ08_9BACT</name>
<gene>
    <name evidence="1" type="primary">sfsA</name>
    <name evidence="4" type="ORF">LX69_00404</name>
</gene>
<dbReference type="PANTHER" id="PTHR30545">
    <property type="entry name" value="SUGAR FERMENTATION STIMULATION PROTEIN A"/>
    <property type="match status" value="1"/>
</dbReference>
<dbReference type="Gene3D" id="3.40.1350.60">
    <property type="match status" value="1"/>
</dbReference>
<proteinExistence type="inferred from homology"/>
<dbReference type="Proteomes" id="UP000249239">
    <property type="component" value="Unassembled WGS sequence"/>
</dbReference>
<evidence type="ECO:0000256" key="1">
    <source>
        <dbReference type="HAMAP-Rule" id="MF_00095"/>
    </source>
</evidence>
<dbReference type="InterPro" id="IPR041465">
    <property type="entry name" value="SfsA_N"/>
</dbReference>
<feature type="domain" description="Sugar fermentation stimulation protein C-terminal" evidence="2">
    <location>
        <begin position="84"/>
        <end position="218"/>
    </location>
</feature>
<dbReference type="EMBL" id="QKZK01000002">
    <property type="protein sequence ID" value="PZX20405.1"/>
    <property type="molecule type" value="Genomic_DNA"/>
</dbReference>
<dbReference type="PANTHER" id="PTHR30545:SF2">
    <property type="entry name" value="SUGAR FERMENTATION STIMULATION PROTEIN A"/>
    <property type="match status" value="1"/>
</dbReference>
<reference evidence="4 5" key="1">
    <citation type="submission" date="2018-06" db="EMBL/GenBank/DDBJ databases">
        <title>Genomic Encyclopedia of Archaeal and Bacterial Type Strains, Phase II (KMG-II): from individual species to whole genera.</title>
        <authorList>
            <person name="Goeker M."/>
        </authorList>
    </citation>
    <scope>NUCLEOTIDE SEQUENCE [LARGE SCALE GENOMIC DNA]</scope>
    <source>
        <strain evidence="4 5">DSM 6779</strain>
    </source>
</reference>
<dbReference type="Pfam" id="PF17746">
    <property type="entry name" value="SfsA_N"/>
    <property type="match status" value="1"/>
</dbReference>
<evidence type="ECO:0000259" key="2">
    <source>
        <dbReference type="Pfam" id="PF03749"/>
    </source>
</evidence>
<evidence type="ECO:0000259" key="3">
    <source>
        <dbReference type="Pfam" id="PF17746"/>
    </source>
</evidence>
<dbReference type="CDD" id="cd22359">
    <property type="entry name" value="SfsA-like_bacterial"/>
    <property type="match status" value="1"/>
</dbReference>
<evidence type="ECO:0000313" key="4">
    <source>
        <dbReference type="EMBL" id="PZX20405.1"/>
    </source>
</evidence>
<dbReference type="HAMAP" id="MF_00095">
    <property type="entry name" value="SfsA"/>
    <property type="match status" value="1"/>
</dbReference>
<dbReference type="Pfam" id="PF03749">
    <property type="entry name" value="SfsA"/>
    <property type="match status" value="1"/>
</dbReference>
<dbReference type="Gene3D" id="2.40.50.580">
    <property type="match status" value="1"/>
</dbReference>
<dbReference type="InterPro" id="IPR040452">
    <property type="entry name" value="SfsA_C"/>
</dbReference>
<accession>A0A2W7NJ08</accession>
<protein>
    <recommendedName>
        <fullName evidence="1">Sugar fermentation stimulation protein homolog</fullName>
    </recommendedName>
</protein>
<dbReference type="GO" id="GO:0003677">
    <property type="term" value="F:DNA binding"/>
    <property type="evidence" value="ECO:0007669"/>
    <property type="project" value="InterPro"/>
</dbReference>
<organism evidence="4 5">
    <name type="scientific">Breznakibacter xylanolyticus</name>
    <dbReference type="NCBI Taxonomy" id="990"/>
    <lineage>
        <taxon>Bacteria</taxon>
        <taxon>Pseudomonadati</taxon>
        <taxon>Bacteroidota</taxon>
        <taxon>Bacteroidia</taxon>
        <taxon>Marinilabiliales</taxon>
        <taxon>Marinilabiliaceae</taxon>
        <taxon>Breznakibacter</taxon>
    </lineage>
</organism>
<evidence type="ECO:0000313" key="5">
    <source>
        <dbReference type="Proteomes" id="UP000249239"/>
    </source>
</evidence>